<organism evidence="12 13">
    <name type="scientific">Pseudomaricurvus hydrocarbonicus</name>
    <dbReference type="NCBI Taxonomy" id="1470433"/>
    <lineage>
        <taxon>Bacteria</taxon>
        <taxon>Pseudomonadati</taxon>
        <taxon>Pseudomonadota</taxon>
        <taxon>Gammaproteobacteria</taxon>
        <taxon>Cellvibrionales</taxon>
        <taxon>Cellvibrionaceae</taxon>
        <taxon>Pseudomaricurvus</taxon>
    </lineage>
</organism>
<evidence type="ECO:0000313" key="13">
    <source>
        <dbReference type="Proteomes" id="UP000787472"/>
    </source>
</evidence>
<keyword evidence="5 9" id="KW-0227">DNA damage</keyword>
<dbReference type="GO" id="GO:0043590">
    <property type="term" value="C:bacterial nucleoid"/>
    <property type="evidence" value="ECO:0007669"/>
    <property type="project" value="TreeGrafter"/>
</dbReference>
<dbReference type="PIRSF" id="PIRSF003128">
    <property type="entry name" value="RecN"/>
    <property type="match status" value="1"/>
</dbReference>
<evidence type="ECO:0000256" key="4">
    <source>
        <dbReference type="ARBA" id="ARBA00022741"/>
    </source>
</evidence>
<evidence type="ECO:0000256" key="8">
    <source>
        <dbReference type="ARBA" id="ARBA00033408"/>
    </source>
</evidence>
<evidence type="ECO:0000256" key="2">
    <source>
        <dbReference type="ARBA" id="ARBA00009441"/>
    </source>
</evidence>
<name>A0A9E5MI67_9GAMM</name>
<dbReference type="PANTHER" id="PTHR11059">
    <property type="entry name" value="DNA REPAIR PROTEIN RECN"/>
    <property type="match status" value="1"/>
</dbReference>
<evidence type="ECO:0000256" key="5">
    <source>
        <dbReference type="ARBA" id="ARBA00022763"/>
    </source>
</evidence>
<evidence type="ECO:0000256" key="6">
    <source>
        <dbReference type="ARBA" id="ARBA00022840"/>
    </source>
</evidence>
<comment type="caution">
    <text evidence="12">The sequence shown here is derived from an EMBL/GenBank/DDBJ whole genome shotgun (WGS) entry which is preliminary data.</text>
</comment>
<dbReference type="GO" id="GO:0009432">
    <property type="term" value="P:SOS response"/>
    <property type="evidence" value="ECO:0007669"/>
    <property type="project" value="TreeGrafter"/>
</dbReference>
<dbReference type="AlphaFoldDB" id="A0A9E5MI67"/>
<feature type="domain" description="RecF/RecN/SMC N-terminal" evidence="11">
    <location>
        <begin position="2"/>
        <end position="511"/>
    </location>
</feature>
<dbReference type="GO" id="GO:0005524">
    <property type="term" value="F:ATP binding"/>
    <property type="evidence" value="ECO:0007669"/>
    <property type="project" value="UniProtKB-KW"/>
</dbReference>
<evidence type="ECO:0000256" key="7">
    <source>
        <dbReference type="ARBA" id="ARBA00023204"/>
    </source>
</evidence>
<keyword evidence="4" id="KW-0547">Nucleotide-binding</keyword>
<feature type="coiled-coil region" evidence="10">
    <location>
        <begin position="193"/>
        <end position="220"/>
    </location>
</feature>
<keyword evidence="13" id="KW-1185">Reference proteome</keyword>
<evidence type="ECO:0000256" key="3">
    <source>
        <dbReference type="ARBA" id="ARBA00021315"/>
    </source>
</evidence>
<evidence type="ECO:0000259" key="11">
    <source>
        <dbReference type="Pfam" id="PF02463"/>
    </source>
</evidence>
<dbReference type="Proteomes" id="UP000787472">
    <property type="component" value="Unassembled WGS sequence"/>
</dbReference>
<gene>
    <name evidence="12" type="primary">recN</name>
    <name evidence="12" type="ORF">G8770_15325</name>
</gene>
<dbReference type="Pfam" id="PF02463">
    <property type="entry name" value="SMC_N"/>
    <property type="match status" value="1"/>
</dbReference>
<keyword evidence="10" id="KW-0175">Coiled coil</keyword>
<dbReference type="EMBL" id="JAAONZ010000013">
    <property type="protein sequence ID" value="NHO66921.1"/>
    <property type="molecule type" value="Genomic_DNA"/>
</dbReference>
<evidence type="ECO:0000256" key="10">
    <source>
        <dbReference type="SAM" id="Coils"/>
    </source>
</evidence>
<dbReference type="NCBIfam" id="NF008121">
    <property type="entry name" value="PRK10869.1"/>
    <property type="match status" value="1"/>
</dbReference>
<dbReference type="PANTHER" id="PTHR11059:SF0">
    <property type="entry name" value="DNA REPAIR PROTEIN RECN"/>
    <property type="match status" value="1"/>
</dbReference>
<dbReference type="FunFam" id="3.40.50.300:FF:000356">
    <property type="entry name" value="DNA repair protein RecN"/>
    <property type="match status" value="1"/>
</dbReference>
<dbReference type="InterPro" id="IPR004604">
    <property type="entry name" value="DNA_recomb/repair_RecN"/>
</dbReference>
<comment type="function">
    <text evidence="1 9">May be involved in recombinational repair of damaged DNA.</text>
</comment>
<dbReference type="FunFam" id="3.40.50.300:FF:000319">
    <property type="entry name" value="DNA repair protein RecN"/>
    <property type="match status" value="1"/>
</dbReference>
<evidence type="ECO:0000313" key="12">
    <source>
        <dbReference type="EMBL" id="NHO66921.1"/>
    </source>
</evidence>
<comment type="similarity">
    <text evidence="2 9">Belongs to the RecN family.</text>
</comment>
<evidence type="ECO:0000256" key="9">
    <source>
        <dbReference type="PIRNR" id="PIRNR003128"/>
    </source>
</evidence>
<keyword evidence="7 9" id="KW-0234">DNA repair</keyword>
<dbReference type="NCBIfam" id="TIGR00634">
    <property type="entry name" value="recN"/>
    <property type="match status" value="1"/>
</dbReference>
<reference evidence="12" key="1">
    <citation type="submission" date="2020-03" db="EMBL/GenBank/DDBJ databases">
        <authorList>
            <person name="Guo F."/>
        </authorList>
    </citation>
    <scope>NUCLEOTIDE SEQUENCE</scope>
    <source>
        <strain evidence="12">JCM 30134</strain>
    </source>
</reference>
<proteinExistence type="inferred from homology"/>
<dbReference type="InterPro" id="IPR027417">
    <property type="entry name" value="P-loop_NTPase"/>
</dbReference>
<dbReference type="GO" id="GO:0006310">
    <property type="term" value="P:DNA recombination"/>
    <property type="evidence" value="ECO:0007669"/>
    <property type="project" value="InterPro"/>
</dbReference>
<protein>
    <recommendedName>
        <fullName evidence="3 9">DNA repair protein RecN</fullName>
    </recommendedName>
    <alternativeName>
        <fullName evidence="8 9">Recombination protein N</fullName>
    </alternativeName>
</protein>
<dbReference type="SUPFAM" id="SSF52540">
    <property type="entry name" value="P-loop containing nucleoside triphosphate hydrolases"/>
    <property type="match status" value="2"/>
</dbReference>
<sequence length="554" mass="61490">MLTHLSVQNFTLVDLLELELHRGMTAITGETGAGKSILLDALSLTLGDRADPDRVRAGRERADICATFDVSNIPRARQWLDQHDLDSETDCLLRRVVTREGRSRGYINGQPVPLAQLKELGEMLIDIHSQHAHQSLLKKETHRRLLDDYANHQALVQECKVRYREWQTAQKRFQEWRDNAEEITARAQLLRYQVQELDALDLTENELDDMEAEQRQLASADTLLHNSQLVTQICDNEESGLLTTLNKALHLLQALSDKPAALNSAEELLLSAQIQIQEAQSEISHHIDSFEMDPQRLSYIEDRLSSCYEIARKHRISPADLLQLHKDLATELEELGDSDGQLDELEALARACEDAYLSCANTLSSQRLKAAKQLQKAINLQLHDLAMKSAHLAITVDSNPAHSSPHGLDDIEFLISTNPGQTPKALAKVASGGELSRVSLAIQVVTAQSSTIPTLVFDEVDVGIGGATADVVGDLLRKLGQQGQVLCVTHLPQVASKGHQHLQVHKETDKQSAQTALINLNGDDKIMEIARMMGGAQMTKQTIAHAREMLEMAE</sequence>
<dbReference type="GO" id="GO:0006281">
    <property type="term" value="P:DNA repair"/>
    <property type="evidence" value="ECO:0007669"/>
    <property type="project" value="UniProtKB-KW"/>
</dbReference>
<accession>A0A9E5MI67</accession>
<dbReference type="Gene3D" id="3.40.50.300">
    <property type="entry name" value="P-loop containing nucleotide triphosphate hydrolases"/>
    <property type="match status" value="2"/>
</dbReference>
<keyword evidence="6" id="KW-0067">ATP-binding</keyword>
<dbReference type="InterPro" id="IPR003395">
    <property type="entry name" value="RecF/RecN/SMC_N"/>
</dbReference>
<dbReference type="RefSeq" id="WP_167188661.1">
    <property type="nucleotide sequence ID" value="NZ_JAAONZ010000013.1"/>
</dbReference>
<dbReference type="CDD" id="cd03241">
    <property type="entry name" value="ABC_RecN"/>
    <property type="match status" value="2"/>
</dbReference>
<evidence type="ECO:0000256" key="1">
    <source>
        <dbReference type="ARBA" id="ARBA00003618"/>
    </source>
</evidence>